<evidence type="ECO:0000256" key="1">
    <source>
        <dbReference type="SAM" id="Phobius"/>
    </source>
</evidence>
<feature type="transmembrane region" description="Helical" evidence="1">
    <location>
        <begin position="43"/>
        <end position="70"/>
    </location>
</feature>
<feature type="transmembrane region" description="Helical" evidence="1">
    <location>
        <begin position="171"/>
        <end position="189"/>
    </location>
</feature>
<sequence>MSEALQGLIYGLGVATVPANLLAALMGALLGTAIGVLPGLGPVAGVALILPLTFTFDPTVGLIMMAGIYYGSLYGGSTTGILINIPGEAPSIVTAIDGHQMTLKGRGGAALTLTAVASFVGGTIAVIGVLLFSPVLSEIAIVFGPSEFFALTAGGLLVLSRITGGSFASGFLPMVLGLAMSTVGVEAVSGYDRFTFGTQDLLHGFSLVPVVVGAFGVAEILMMVDRYANRIRPPAVGWRDLVPTREEVNRSWLPWGRGTIIGFLFGLLPGPSATMSSFAAYRLEKAVSKNRDKLGTGAVEGICGPEAANNAAATSSLVPLLALGLPFSTVGALMIAAMMVQGIQPGPLLLIQHPDIFWGVIVSCYIGNIMLLVLNIPMVGIWVKMLTIPTHILISLIIVIASIGAFSVHNAIFDVWVLCGMGLVGYFLRKMGFHLAPLVVALMLGPIIEKHFREALYLSNGDLTIFVESAISVILWIVVLVLMLTVPLAKVWQRMSARRGTLEAD</sequence>
<dbReference type="PANTHER" id="PTHR35342:SF5">
    <property type="entry name" value="TRICARBOXYLIC TRANSPORT PROTEIN"/>
    <property type="match status" value="1"/>
</dbReference>
<keyword evidence="4" id="KW-1185">Reference proteome</keyword>
<evidence type="ECO:0000313" key="4">
    <source>
        <dbReference type="Proteomes" id="UP000612855"/>
    </source>
</evidence>
<keyword evidence="1" id="KW-0812">Transmembrane</keyword>
<reference evidence="4" key="1">
    <citation type="journal article" date="2019" name="Int. J. Syst. Evol. Microbiol.">
        <title>The Global Catalogue of Microorganisms (GCM) 10K type strain sequencing project: providing services to taxonomists for standard genome sequencing and annotation.</title>
        <authorList>
            <consortium name="The Broad Institute Genomics Platform"/>
            <consortium name="The Broad Institute Genome Sequencing Center for Infectious Disease"/>
            <person name="Wu L."/>
            <person name="Ma J."/>
        </authorList>
    </citation>
    <scope>NUCLEOTIDE SEQUENCE [LARGE SCALE GENOMIC DNA]</scope>
    <source>
        <strain evidence="4">CGMCC 1.12664</strain>
    </source>
</reference>
<feature type="transmembrane region" description="Helical" evidence="1">
    <location>
        <begin position="7"/>
        <end position="37"/>
    </location>
</feature>
<feature type="transmembrane region" description="Helical" evidence="1">
    <location>
        <begin position="109"/>
        <end position="133"/>
    </location>
</feature>
<dbReference type="PANTHER" id="PTHR35342">
    <property type="entry name" value="TRICARBOXYLIC TRANSPORT PROTEIN"/>
    <property type="match status" value="1"/>
</dbReference>
<feature type="transmembrane region" description="Helical" evidence="1">
    <location>
        <begin position="320"/>
        <end position="344"/>
    </location>
</feature>
<protein>
    <recommendedName>
        <fullName evidence="2">DUF112 domain-containing protein</fullName>
    </recommendedName>
</protein>
<feature type="transmembrane region" description="Helical" evidence="1">
    <location>
        <begin position="386"/>
        <end position="405"/>
    </location>
</feature>
<gene>
    <name evidence="3" type="ORF">GCM10011360_36760</name>
</gene>
<feature type="transmembrane region" description="Helical" evidence="1">
    <location>
        <begin position="435"/>
        <end position="453"/>
    </location>
</feature>
<keyword evidence="1" id="KW-1133">Transmembrane helix</keyword>
<feature type="transmembrane region" description="Helical" evidence="1">
    <location>
        <begin position="356"/>
        <end position="374"/>
    </location>
</feature>
<organism evidence="3 4">
    <name type="scientific">Primorskyibacter flagellatus</name>
    <dbReference type="NCBI Taxonomy" id="1387277"/>
    <lineage>
        <taxon>Bacteria</taxon>
        <taxon>Pseudomonadati</taxon>
        <taxon>Pseudomonadota</taxon>
        <taxon>Alphaproteobacteria</taxon>
        <taxon>Rhodobacterales</taxon>
        <taxon>Roseobacteraceae</taxon>
        <taxon>Primorskyibacter</taxon>
    </lineage>
</organism>
<dbReference type="EMBL" id="BMFJ01000002">
    <property type="protein sequence ID" value="GGE46115.1"/>
    <property type="molecule type" value="Genomic_DNA"/>
</dbReference>
<name>A0A917AE34_9RHOB</name>
<feature type="domain" description="DUF112" evidence="2">
    <location>
        <begin position="21"/>
        <end position="439"/>
    </location>
</feature>
<accession>A0A917AE34</accession>
<feature type="transmembrane region" description="Helical" evidence="1">
    <location>
        <begin position="139"/>
        <end position="159"/>
    </location>
</feature>
<keyword evidence="1" id="KW-0472">Membrane</keyword>
<evidence type="ECO:0000313" key="3">
    <source>
        <dbReference type="EMBL" id="GGE46115.1"/>
    </source>
</evidence>
<evidence type="ECO:0000259" key="2">
    <source>
        <dbReference type="Pfam" id="PF01970"/>
    </source>
</evidence>
<dbReference type="InterPro" id="IPR002823">
    <property type="entry name" value="DUF112_TM"/>
</dbReference>
<dbReference type="Pfam" id="PF01970">
    <property type="entry name" value="TctA"/>
    <property type="match status" value="1"/>
</dbReference>
<proteinExistence type="predicted"/>
<comment type="caution">
    <text evidence="3">The sequence shown here is derived from an EMBL/GenBank/DDBJ whole genome shotgun (WGS) entry which is preliminary data.</text>
</comment>
<dbReference type="Proteomes" id="UP000612855">
    <property type="component" value="Unassembled WGS sequence"/>
</dbReference>
<dbReference type="RefSeq" id="WP_188479273.1">
    <property type="nucleotide sequence ID" value="NZ_BMFJ01000002.1"/>
</dbReference>
<dbReference type="AlphaFoldDB" id="A0A917AE34"/>
<feature type="transmembrane region" description="Helical" evidence="1">
    <location>
        <begin position="465"/>
        <end position="489"/>
    </location>
</feature>
<feature type="transmembrane region" description="Helical" evidence="1">
    <location>
        <begin position="411"/>
        <end position="428"/>
    </location>
</feature>
<feature type="transmembrane region" description="Helical" evidence="1">
    <location>
        <begin position="201"/>
        <end position="224"/>
    </location>
</feature>